<comment type="subcellular location">
    <subcellularLocation>
        <location evidence="1">Cell envelope</location>
    </subcellularLocation>
</comment>
<dbReference type="InterPro" id="IPR006143">
    <property type="entry name" value="RND_pump_MFP"/>
</dbReference>
<feature type="domain" description="Multidrug resistance protein MdtA-like beta-barrel" evidence="6">
    <location>
        <begin position="244"/>
        <end position="297"/>
    </location>
</feature>
<feature type="signal peptide" evidence="3">
    <location>
        <begin position="1"/>
        <end position="27"/>
    </location>
</feature>
<dbReference type="Proteomes" id="UP000436016">
    <property type="component" value="Unassembled WGS sequence"/>
</dbReference>
<feature type="domain" description="Multidrug resistance protein MdtA-like C-terminal permuted SH3" evidence="7">
    <location>
        <begin position="308"/>
        <end position="366"/>
    </location>
</feature>
<dbReference type="GO" id="GO:0005886">
    <property type="term" value="C:plasma membrane"/>
    <property type="evidence" value="ECO:0007669"/>
    <property type="project" value="TreeGrafter"/>
</dbReference>
<keyword evidence="9" id="KW-1185">Reference proteome</keyword>
<keyword evidence="3" id="KW-0732">Signal</keyword>
<dbReference type="InterPro" id="IPR058625">
    <property type="entry name" value="MdtA-like_BSH"/>
</dbReference>
<evidence type="ECO:0000256" key="3">
    <source>
        <dbReference type="SAM" id="SignalP"/>
    </source>
</evidence>
<dbReference type="InterPro" id="IPR058624">
    <property type="entry name" value="MdtA-like_HH"/>
</dbReference>
<feature type="domain" description="Multidrug resistance protein MdtA-like barrel-sandwich hybrid" evidence="5">
    <location>
        <begin position="62"/>
        <end position="198"/>
    </location>
</feature>
<dbReference type="Gene3D" id="2.40.30.170">
    <property type="match status" value="1"/>
</dbReference>
<dbReference type="Pfam" id="PF25876">
    <property type="entry name" value="HH_MFP_RND"/>
    <property type="match status" value="1"/>
</dbReference>
<dbReference type="Gene3D" id="2.40.420.20">
    <property type="match status" value="1"/>
</dbReference>
<dbReference type="Gene3D" id="1.10.287.470">
    <property type="entry name" value="Helix hairpin bin"/>
    <property type="match status" value="1"/>
</dbReference>
<protein>
    <submittedName>
        <fullName evidence="8">Efflux RND transporter periplasmic adaptor subunit</fullName>
    </submittedName>
</protein>
<evidence type="ECO:0000256" key="2">
    <source>
        <dbReference type="ARBA" id="ARBA00009477"/>
    </source>
</evidence>
<proteinExistence type="inferred from homology"/>
<dbReference type="Gene3D" id="2.40.50.100">
    <property type="match status" value="1"/>
</dbReference>
<evidence type="ECO:0000259" key="7">
    <source>
        <dbReference type="Pfam" id="PF25967"/>
    </source>
</evidence>
<feature type="chain" id="PRO_5025504529" evidence="3">
    <location>
        <begin position="28"/>
        <end position="380"/>
    </location>
</feature>
<evidence type="ECO:0000313" key="9">
    <source>
        <dbReference type="Proteomes" id="UP000436016"/>
    </source>
</evidence>
<dbReference type="AlphaFoldDB" id="A0A6B0TSY8"/>
<evidence type="ECO:0000313" key="8">
    <source>
        <dbReference type="EMBL" id="MXU64374.1"/>
    </source>
</evidence>
<dbReference type="Pfam" id="PF25967">
    <property type="entry name" value="RND-MFP_C"/>
    <property type="match status" value="1"/>
</dbReference>
<dbReference type="Pfam" id="PF25917">
    <property type="entry name" value="BSH_RND"/>
    <property type="match status" value="1"/>
</dbReference>
<comment type="similarity">
    <text evidence="2">Belongs to the membrane fusion protein (MFP) (TC 8.A.1) family.</text>
</comment>
<gene>
    <name evidence="8" type="ORF">GSH16_02860</name>
</gene>
<evidence type="ECO:0000259" key="4">
    <source>
        <dbReference type="Pfam" id="PF25876"/>
    </source>
</evidence>
<comment type="caution">
    <text evidence="8">The sequence shown here is derived from an EMBL/GenBank/DDBJ whole genome shotgun (WGS) entry which is preliminary data.</text>
</comment>
<dbReference type="InterPro" id="IPR058627">
    <property type="entry name" value="MdtA-like_C"/>
</dbReference>
<dbReference type="EMBL" id="WUWG01000001">
    <property type="protein sequence ID" value="MXU64374.1"/>
    <property type="molecule type" value="Genomic_DNA"/>
</dbReference>
<feature type="domain" description="Multidrug resistance protein MdtA-like alpha-helical hairpin" evidence="4">
    <location>
        <begin position="102"/>
        <end position="169"/>
    </location>
</feature>
<dbReference type="GO" id="GO:0046677">
    <property type="term" value="P:response to antibiotic"/>
    <property type="evidence" value="ECO:0007669"/>
    <property type="project" value="TreeGrafter"/>
</dbReference>
<sequence>MTARRILPSAVMSLLIGFGSLSAPLLAQDAAQPAPVALVQTVEVVSLRPSFSHPARIEAIDTASVRPTIKAIVTALHIEAGSIVEEGDLLVELDDTDFRIALATAEANLKQQEAATLKADLDLDRAQQLVKNNTVSQREVEYAQAQADVAHARVDVARAQVDQAEANLKDTKVYAPFGGRISAAQYAVGDLFSPGDPTQPPYIATIVRLDPIYAVGLVDQANYFTFLARRVAFLESGRSIPPLEIDLILPGENVYPLKGRFQNWDNTAVSSTGTIAARIEFPNPDGVLLPGQTVVIRGQVIEPIEAPLVPQRAVSLDQQGHFVWVVDGSNMVTRRNIQVGIRSGADWTVQEGLDAGDKVVVEGLQRMREGVTVDPKPYES</sequence>
<name>A0A6B0TSY8_9RHOB</name>
<evidence type="ECO:0000259" key="5">
    <source>
        <dbReference type="Pfam" id="PF25917"/>
    </source>
</evidence>
<dbReference type="InterPro" id="IPR058626">
    <property type="entry name" value="MdtA-like_b-barrel"/>
</dbReference>
<accession>A0A6B0TSY8</accession>
<dbReference type="PANTHER" id="PTHR30158">
    <property type="entry name" value="ACRA/E-RELATED COMPONENT OF DRUG EFFLUX TRANSPORTER"/>
    <property type="match status" value="1"/>
</dbReference>
<dbReference type="Pfam" id="PF25944">
    <property type="entry name" value="Beta-barrel_RND"/>
    <property type="match status" value="1"/>
</dbReference>
<dbReference type="NCBIfam" id="TIGR01730">
    <property type="entry name" value="RND_mfp"/>
    <property type="match status" value="1"/>
</dbReference>
<dbReference type="SUPFAM" id="SSF111369">
    <property type="entry name" value="HlyD-like secretion proteins"/>
    <property type="match status" value="1"/>
</dbReference>
<evidence type="ECO:0000256" key="1">
    <source>
        <dbReference type="ARBA" id="ARBA00004196"/>
    </source>
</evidence>
<dbReference type="RefSeq" id="WP_160851675.1">
    <property type="nucleotide sequence ID" value="NZ_WUWG01000001.1"/>
</dbReference>
<dbReference type="GO" id="GO:0022857">
    <property type="term" value="F:transmembrane transporter activity"/>
    <property type="evidence" value="ECO:0007669"/>
    <property type="project" value="InterPro"/>
</dbReference>
<evidence type="ECO:0000259" key="6">
    <source>
        <dbReference type="Pfam" id="PF25944"/>
    </source>
</evidence>
<reference evidence="8 9" key="1">
    <citation type="submission" date="2019-12" db="EMBL/GenBank/DDBJ databases">
        <title>Strain KN286 was isolated from seawater, which was collected from Caroline Seamount in the tropical western Pacific.</title>
        <authorList>
            <person name="Wang Q."/>
        </authorList>
    </citation>
    <scope>NUCLEOTIDE SEQUENCE [LARGE SCALE GENOMIC DNA]</scope>
    <source>
        <strain evidence="8 9">KN286</strain>
    </source>
</reference>
<organism evidence="8 9">
    <name type="scientific">Oceanomicrobium pacificus</name>
    <dbReference type="NCBI Taxonomy" id="2692916"/>
    <lineage>
        <taxon>Bacteria</taxon>
        <taxon>Pseudomonadati</taxon>
        <taxon>Pseudomonadota</taxon>
        <taxon>Alphaproteobacteria</taxon>
        <taxon>Rhodobacterales</taxon>
        <taxon>Paracoccaceae</taxon>
        <taxon>Oceanomicrobium</taxon>
    </lineage>
</organism>